<dbReference type="EMBL" id="LWDE02000237">
    <property type="protein sequence ID" value="KAE8251035.1"/>
    <property type="molecule type" value="Genomic_DNA"/>
</dbReference>
<accession>A0A8X7MWV3</accession>
<organism evidence="2 3">
    <name type="scientific">Tilletia controversa</name>
    <name type="common">dwarf bunt fungus</name>
    <dbReference type="NCBI Taxonomy" id="13291"/>
    <lineage>
        <taxon>Eukaryota</taxon>
        <taxon>Fungi</taxon>
        <taxon>Dikarya</taxon>
        <taxon>Basidiomycota</taxon>
        <taxon>Ustilaginomycotina</taxon>
        <taxon>Exobasidiomycetes</taxon>
        <taxon>Tilletiales</taxon>
        <taxon>Tilletiaceae</taxon>
        <taxon>Tilletia</taxon>
    </lineage>
</organism>
<evidence type="ECO:0000256" key="1">
    <source>
        <dbReference type="SAM" id="MobiDB-lite"/>
    </source>
</evidence>
<feature type="region of interest" description="Disordered" evidence="1">
    <location>
        <begin position="17"/>
        <end position="44"/>
    </location>
</feature>
<keyword evidence="3" id="KW-1185">Reference proteome</keyword>
<feature type="compositionally biased region" description="Basic residues" evidence="1">
    <location>
        <begin position="300"/>
        <end position="312"/>
    </location>
</feature>
<feature type="region of interest" description="Disordered" evidence="1">
    <location>
        <begin position="282"/>
        <end position="323"/>
    </location>
</feature>
<evidence type="ECO:0000313" key="2">
    <source>
        <dbReference type="EMBL" id="KAE8251035.1"/>
    </source>
</evidence>
<proteinExistence type="predicted"/>
<comment type="caution">
    <text evidence="2">The sequence shown here is derived from an EMBL/GenBank/DDBJ whole genome shotgun (WGS) entry which is preliminary data.</text>
</comment>
<dbReference type="AlphaFoldDB" id="A0A8X7MWV3"/>
<dbReference type="Proteomes" id="UP000077684">
    <property type="component" value="Unassembled WGS sequence"/>
</dbReference>
<name>A0A8X7MWV3_9BASI</name>
<feature type="compositionally biased region" description="Polar residues" evidence="1">
    <location>
        <begin position="288"/>
        <end position="299"/>
    </location>
</feature>
<reference evidence="2" key="2">
    <citation type="journal article" date="2019" name="IMA Fungus">
        <title>Genome sequencing and comparison of five Tilletia species to identify candidate genes for the detection of regulated species infecting wheat.</title>
        <authorList>
            <person name="Nguyen H.D.T."/>
            <person name="Sultana T."/>
            <person name="Kesanakurti P."/>
            <person name="Hambleton S."/>
        </authorList>
    </citation>
    <scope>NUCLEOTIDE SEQUENCE</scope>
    <source>
        <strain evidence="2">DAOMC 236426</strain>
    </source>
</reference>
<reference evidence="2" key="1">
    <citation type="submission" date="2016-04" db="EMBL/GenBank/DDBJ databases">
        <authorList>
            <person name="Nguyen H.D."/>
            <person name="Samba Siva P."/>
            <person name="Cullis J."/>
            <person name="Levesque C.A."/>
            <person name="Hambleton S."/>
        </authorList>
    </citation>
    <scope>NUCLEOTIDE SEQUENCE</scope>
    <source>
        <strain evidence="2">DAOMC 236426</strain>
    </source>
</reference>
<feature type="region of interest" description="Disordered" evidence="1">
    <location>
        <begin position="340"/>
        <end position="368"/>
    </location>
</feature>
<evidence type="ECO:0000313" key="3">
    <source>
        <dbReference type="Proteomes" id="UP000077684"/>
    </source>
</evidence>
<protein>
    <submittedName>
        <fullName evidence="2">Uncharacterized protein</fullName>
    </submittedName>
</protein>
<feature type="compositionally biased region" description="Basic and acidic residues" evidence="1">
    <location>
        <begin position="17"/>
        <end position="30"/>
    </location>
</feature>
<gene>
    <name evidence="2" type="ORF">A4X06_0g2838</name>
</gene>
<sequence length="573" mass="63028">MFSIFEMNRISPVLERSERDRGCAPDDRRLPQHSRPAVKRACEPSAPGSFYSASAASSSGSFDTAEDAQIFRAVRSTTRLTSISQTTLLKDYHSGVVAEPESIVKHALSSNRMASRLASEGLGRTSSLSQRMHLRARTQVTLTEGAEASFRSGIRKPSLPIISSTTTATTAIFAAFPNSDPNLSGPRPSLDDVKAAARLMRSRTSPFAQHMTTDTVNRPFADSTPINASTCESSLAQRGVKATTPRVVFKVPAPSGPAPNTLGASRVWPQDDLAMKLVWPQDIPGYNRPQNQDSEGSQRQNKKKKSKSSLRKGSRDQLASFCSDSDGRSASLLHYRNFNDGDASSEANAEEGKGTRSTSKGRKGATGKPVKLEPVLFCSSCQAPAWSTGSLRYEAPVQVMYGDTLETPVWEAFTPDMIGQVRDTRRKKVERKKGEEWYLRHLRSGFTTRLKSEDINNNEWSITDREGRNWLMRTSSAEKVLSVVEKGRATRCGTYDPIDQILYVELRPARTSFRDPNASPMDVAFVLCCFEAIQAIRDEQASGGGKGRRDECGRLIPKSDAAFKNLIQRLMGL</sequence>